<accession>A0A5B7EYY5</accession>
<comment type="caution">
    <text evidence="2">The sequence shown here is derived from an EMBL/GenBank/DDBJ whole genome shotgun (WGS) entry which is preliminary data.</text>
</comment>
<dbReference type="Proteomes" id="UP000324222">
    <property type="component" value="Unassembled WGS sequence"/>
</dbReference>
<keyword evidence="3" id="KW-1185">Reference proteome</keyword>
<evidence type="ECO:0000313" key="3">
    <source>
        <dbReference type="Proteomes" id="UP000324222"/>
    </source>
</evidence>
<reference evidence="2 3" key="1">
    <citation type="submission" date="2019-05" db="EMBL/GenBank/DDBJ databases">
        <title>Another draft genome of Portunus trituberculatus and its Hox gene families provides insights of decapod evolution.</title>
        <authorList>
            <person name="Jeong J.-H."/>
            <person name="Song I."/>
            <person name="Kim S."/>
            <person name="Choi T."/>
            <person name="Kim D."/>
            <person name="Ryu S."/>
            <person name="Kim W."/>
        </authorList>
    </citation>
    <scope>NUCLEOTIDE SEQUENCE [LARGE SCALE GENOMIC DNA]</scope>
    <source>
        <tissue evidence="2">Muscle</tissue>
    </source>
</reference>
<proteinExistence type="predicted"/>
<dbReference type="EMBL" id="VSRR010003808">
    <property type="protein sequence ID" value="MPC37534.1"/>
    <property type="molecule type" value="Genomic_DNA"/>
</dbReference>
<sequence length="64" mass="7147">MKLDLTCRHQRTFPQVWLLPTPIPPHPTRSPFPSIPSTPPGITVTNSPNKLNRSASLRPSVTTY</sequence>
<evidence type="ECO:0000313" key="2">
    <source>
        <dbReference type="EMBL" id="MPC37534.1"/>
    </source>
</evidence>
<protein>
    <submittedName>
        <fullName evidence="2">Uncharacterized protein</fullName>
    </submittedName>
</protein>
<feature type="compositionally biased region" description="Polar residues" evidence="1">
    <location>
        <begin position="43"/>
        <end position="64"/>
    </location>
</feature>
<name>A0A5B7EYY5_PORTR</name>
<evidence type="ECO:0000256" key="1">
    <source>
        <dbReference type="SAM" id="MobiDB-lite"/>
    </source>
</evidence>
<gene>
    <name evidence="2" type="ORF">E2C01_031017</name>
</gene>
<organism evidence="2 3">
    <name type="scientific">Portunus trituberculatus</name>
    <name type="common">Swimming crab</name>
    <name type="synonym">Neptunus trituberculatus</name>
    <dbReference type="NCBI Taxonomy" id="210409"/>
    <lineage>
        <taxon>Eukaryota</taxon>
        <taxon>Metazoa</taxon>
        <taxon>Ecdysozoa</taxon>
        <taxon>Arthropoda</taxon>
        <taxon>Crustacea</taxon>
        <taxon>Multicrustacea</taxon>
        <taxon>Malacostraca</taxon>
        <taxon>Eumalacostraca</taxon>
        <taxon>Eucarida</taxon>
        <taxon>Decapoda</taxon>
        <taxon>Pleocyemata</taxon>
        <taxon>Brachyura</taxon>
        <taxon>Eubrachyura</taxon>
        <taxon>Portunoidea</taxon>
        <taxon>Portunidae</taxon>
        <taxon>Portuninae</taxon>
        <taxon>Portunus</taxon>
    </lineage>
</organism>
<dbReference type="AlphaFoldDB" id="A0A5B7EYY5"/>
<feature type="region of interest" description="Disordered" evidence="1">
    <location>
        <begin position="20"/>
        <end position="64"/>
    </location>
</feature>
<feature type="compositionally biased region" description="Pro residues" evidence="1">
    <location>
        <begin position="21"/>
        <end position="39"/>
    </location>
</feature>